<dbReference type="EMBL" id="BRPK01000017">
    <property type="protein sequence ID" value="GLB44476.1"/>
    <property type="molecule type" value="Genomic_DNA"/>
</dbReference>
<evidence type="ECO:0000259" key="13">
    <source>
        <dbReference type="Pfam" id="PF01529"/>
    </source>
</evidence>
<dbReference type="Pfam" id="PF01529">
    <property type="entry name" value="DHHC"/>
    <property type="match status" value="1"/>
</dbReference>
<reference evidence="14" key="1">
    <citation type="submission" date="2022-07" db="EMBL/GenBank/DDBJ databases">
        <title>The genome of Lyophyllum shimeji provides insight into the initial evolution of ectomycorrhizal fungal genome.</title>
        <authorList>
            <person name="Kobayashi Y."/>
            <person name="Shibata T."/>
            <person name="Hirakawa H."/>
            <person name="Shigenobu S."/>
            <person name="Nishiyama T."/>
            <person name="Yamada A."/>
            <person name="Hasebe M."/>
            <person name="Kawaguchi M."/>
        </authorList>
    </citation>
    <scope>NUCLEOTIDE SEQUENCE</scope>
    <source>
        <strain evidence="14">AT787</strain>
    </source>
</reference>
<feature type="region of interest" description="Disordered" evidence="12">
    <location>
        <begin position="186"/>
        <end position="215"/>
    </location>
</feature>
<dbReference type="Proteomes" id="UP001063166">
    <property type="component" value="Unassembled WGS sequence"/>
</dbReference>
<feature type="region of interest" description="Disordered" evidence="12">
    <location>
        <begin position="114"/>
        <end position="166"/>
    </location>
</feature>
<dbReference type="OrthoDB" id="1436450at2759"/>
<dbReference type="PANTHER" id="PTHR22883:SF23">
    <property type="entry name" value="PALMITOYLTRANSFERASE ZDHHC6"/>
    <property type="match status" value="1"/>
</dbReference>
<dbReference type="PROSITE" id="PS50216">
    <property type="entry name" value="DHHC"/>
    <property type="match status" value="1"/>
</dbReference>
<evidence type="ECO:0000256" key="10">
    <source>
        <dbReference type="ARBA" id="ARBA00048048"/>
    </source>
</evidence>
<keyword evidence="5 11" id="KW-0472">Membrane</keyword>
<dbReference type="PANTHER" id="PTHR22883">
    <property type="entry name" value="ZINC FINGER DHHC DOMAIN CONTAINING PROTEIN"/>
    <property type="match status" value="1"/>
</dbReference>
<evidence type="ECO:0000256" key="7">
    <source>
        <dbReference type="ARBA" id="ARBA00023288"/>
    </source>
</evidence>
<dbReference type="GO" id="GO:0005783">
    <property type="term" value="C:endoplasmic reticulum"/>
    <property type="evidence" value="ECO:0007669"/>
    <property type="project" value="TreeGrafter"/>
</dbReference>
<evidence type="ECO:0000256" key="12">
    <source>
        <dbReference type="SAM" id="MobiDB-lite"/>
    </source>
</evidence>
<keyword evidence="15" id="KW-1185">Reference proteome</keyword>
<comment type="domain">
    <text evidence="11">The DHHC domain is required for palmitoyltransferase activity.</text>
</comment>
<feature type="compositionally biased region" description="Basic and acidic residues" evidence="12">
    <location>
        <begin position="114"/>
        <end position="124"/>
    </location>
</feature>
<feature type="compositionally biased region" description="Polar residues" evidence="12">
    <location>
        <begin position="198"/>
        <end position="208"/>
    </location>
</feature>
<comment type="caution">
    <text evidence="14">The sequence shown here is derived from an EMBL/GenBank/DDBJ whole genome shotgun (WGS) entry which is preliminary data.</text>
</comment>
<comment type="catalytic activity">
    <reaction evidence="10 11">
        <text>L-cysteinyl-[protein] + hexadecanoyl-CoA = S-hexadecanoyl-L-cysteinyl-[protein] + CoA</text>
        <dbReference type="Rhea" id="RHEA:36683"/>
        <dbReference type="Rhea" id="RHEA-COMP:10131"/>
        <dbReference type="Rhea" id="RHEA-COMP:11032"/>
        <dbReference type="ChEBI" id="CHEBI:29950"/>
        <dbReference type="ChEBI" id="CHEBI:57287"/>
        <dbReference type="ChEBI" id="CHEBI:57379"/>
        <dbReference type="ChEBI" id="CHEBI:74151"/>
        <dbReference type="EC" id="2.3.1.225"/>
    </reaction>
</comment>
<dbReference type="InterPro" id="IPR001594">
    <property type="entry name" value="Palmitoyltrfase_DHHC"/>
</dbReference>
<evidence type="ECO:0000256" key="9">
    <source>
        <dbReference type="ARBA" id="ARBA00038298"/>
    </source>
</evidence>
<comment type="similarity">
    <text evidence="9">Belongs to the DHHC palmitoyltransferase family. PFA5 subfamily.</text>
</comment>
<feature type="compositionally biased region" description="Basic and acidic residues" evidence="12">
    <location>
        <begin position="149"/>
        <end position="159"/>
    </location>
</feature>
<proteinExistence type="inferred from homology"/>
<keyword evidence="4 11" id="KW-1133">Transmembrane helix</keyword>
<feature type="transmembrane region" description="Helical" evidence="11">
    <location>
        <begin position="84"/>
        <end position="103"/>
    </location>
</feature>
<dbReference type="GO" id="GO:0005794">
    <property type="term" value="C:Golgi apparatus"/>
    <property type="evidence" value="ECO:0007669"/>
    <property type="project" value="TreeGrafter"/>
</dbReference>
<evidence type="ECO:0000256" key="6">
    <source>
        <dbReference type="ARBA" id="ARBA00023139"/>
    </source>
</evidence>
<keyword evidence="2 11" id="KW-0808">Transferase</keyword>
<keyword evidence="7" id="KW-0449">Lipoprotein</keyword>
<evidence type="ECO:0000313" key="14">
    <source>
        <dbReference type="EMBL" id="GLB44476.1"/>
    </source>
</evidence>
<organism evidence="14 15">
    <name type="scientific">Lyophyllum shimeji</name>
    <name type="common">Hon-shimeji</name>
    <name type="synonym">Tricholoma shimeji</name>
    <dbReference type="NCBI Taxonomy" id="47721"/>
    <lineage>
        <taxon>Eukaryota</taxon>
        <taxon>Fungi</taxon>
        <taxon>Dikarya</taxon>
        <taxon>Basidiomycota</taxon>
        <taxon>Agaricomycotina</taxon>
        <taxon>Agaricomycetes</taxon>
        <taxon>Agaricomycetidae</taxon>
        <taxon>Agaricales</taxon>
        <taxon>Tricholomatineae</taxon>
        <taxon>Lyophyllaceae</taxon>
        <taxon>Lyophyllum</taxon>
    </lineage>
</organism>
<dbReference type="InterPro" id="IPR039859">
    <property type="entry name" value="PFA4/ZDH16/20/ERF2-like"/>
</dbReference>
<dbReference type="GO" id="GO:0016020">
    <property type="term" value="C:membrane"/>
    <property type="evidence" value="ECO:0007669"/>
    <property type="project" value="UniProtKB-SubCell"/>
</dbReference>
<evidence type="ECO:0000256" key="2">
    <source>
        <dbReference type="ARBA" id="ARBA00022679"/>
    </source>
</evidence>
<dbReference type="AlphaFoldDB" id="A0A9P3Q0G6"/>
<keyword evidence="6" id="KW-0564">Palmitate</keyword>
<dbReference type="EC" id="2.3.1.225" evidence="11"/>
<evidence type="ECO:0000256" key="4">
    <source>
        <dbReference type="ARBA" id="ARBA00022989"/>
    </source>
</evidence>
<feature type="transmembrane region" description="Helical" evidence="11">
    <location>
        <begin position="288"/>
        <end position="307"/>
    </location>
</feature>
<keyword evidence="3 11" id="KW-0812">Transmembrane</keyword>
<dbReference type="GO" id="GO:0006612">
    <property type="term" value="P:protein targeting to membrane"/>
    <property type="evidence" value="ECO:0007669"/>
    <property type="project" value="TreeGrafter"/>
</dbReference>
<protein>
    <recommendedName>
        <fullName evidence="11">Palmitoyltransferase</fullName>
        <ecNumber evidence="11">2.3.1.225</ecNumber>
    </recommendedName>
</protein>
<comment type="subcellular location">
    <subcellularLocation>
        <location evidence="1">Membrane</location>
        <topology evidence="1">Multi-pass membrane protein</topology>
    </subcellularLocation>
</comment>
<evidence type="ECO:0000256" key="3">
    <source>
        <dbReference type="ARBA" id="ARBA00022692"/>
    </source>
</evidence>
<gene>
    <name evidence="14" type="ORF">LshimejAT787_1701030</name>
</gene>
<keyword evidence="8 11" id="KW-0012">Acyltransferase</keyword>
<accession>A0A9P3Q0G6</accession>
<name>A0A9P3Q0G6_LYOSH</name>
<evidence type="ECO:0000256" key="1">
    <source>
        <dbReference type="ARBA" id="ARBA00004141"/>
    </source>
</evidence>
<sequence length="456" mass="51666">MSQGNRLKRERPGDSKCCGVVEAAAARSRENREARAGPQPWIMRKSMIAFTLGLMGYSVYVYVGRLCVDMIRQKPGAGGSRSTGIALLVVFCVLFLWMMWAYIKVVITPPGVAKDHVPKSDRPPYSEPQPFIPYDYDVEGPRSPNARPSESHRDSRDVDQDSIGGPSYENIHARMPVVAPDIAANASTSAEGDGNRNGDISNIPTKPASSYGREKSAARYISRRPWTTPILRPENRYCPKDQIVKPHRTHHCRSCGTCILKYDHHCPWIGQCVGARNQKFFVNFVQAASVYTIYVFVTLIVFTVRSARSPQGRVDPQRIVVIALAALLALFTTLLLLTHARLIWLGQTTLENLQARSMKERESRVMTDVLGWCAFREKLRTKRVWDAEWGRIDREGNIWWLGSGKKEWVDVMGKNPLGWCLPIGKSLNDGLTYPVNPRFDEQGIWRRRVEWPQELR</sequence>
<feature type="transmembrane region" description="Helical" evidence="11">
    <location>
        <begin position="319"/>
        <end position="344"/>
    </location>
</feature>
<evidence type="ECO:0000256" key="11">
    <source>
        <dbReference type="RuleBase" id="RU079119"/>
    </source>
</evidence>
<evidence type="ECO:0000256" key="8">
    <source>
        <dbReference type="ARBA" id="ARBA00023315"/>
    </source>
</evidence>
<evidence type="ECO:0000313" key="15">
    <source>
        <dbReference type="Proteomes" id="UP001063166"/>
    </source>
</evidence>
<evidence type="ECO:0000256" key="5">
    <source>
        <dbReference type="ARBA" id="ARBA00023136"/>
    </source>
</evidence>
<feature type="domain" description="Palmitoyltransferase DHHC" evidence="13">
    <location>
        <begin position="234"/>
        <end position="354"/>
    </location>
</feature>
<feature type="transmembrane region" description="Helical" evidence="11">
    <location>
        <begin position="46"/>
        <end position="63"/>
    </location>
</feature>
<dbReference type="GO" id="GO:0019706">
    <property type="term" value="F:protein-cysteine S-palmitoyltransferase activity"/>
    <property type="evidence" value="ECO:0007669"/>
    <property type="project" value="UniProtKB-EC"/>
</dbReference>